<dbReference type="RefSeq" id="WP_284361745.1">
    <property type="nucleotide sequence ID" value="NZ_BPFZ01000022.1"/>
</dbReference>
<keyword evidence="3" id="KW-1185">Reference proteome</keyword>
<feature type="region of interest" description="Disordered" evidence="1">
    <location>
        <begin position="40"/>
        <end position="59"/>
    </location>
</feature>
<dbReference type="EMBL" id="BPFZ01000022">
    <property type="protein sequence ID" value="GIU68118.1"/>
    <property type="molecule type" value="Genomic_DNA"/>
</dbReference>
<accession>A0ABQ4PZK3</accession>
<reference evidence="2" key="2">
    <citation type="journal article" date="2023" name="ISME Commun">
        <title>Characterization of a bloom-associated alphaproteobacterial lineage, 'Candidatus Phycosocius': insights into freshwater algal-bacterial interactions.</title>
        <authorList>
            <person name="Tanabe Y."/>
            <person name="Yamaguchi H."/>
            <person name="Yoshida M."/>
            <person name="Kai A."/>
            <person name="Okazaki Y."/>
        </authorList>
    </citation>
    <scope>NUCLEOTIDE SEQUENCE</scope>
    <source>
        <strain evidence="2">BOTRYCO-1</strain>
    </source>
</reference>
<proteinExistence type="predicted"/>
<evidence type="ECO:0008006" key="4">
    <source>
        <dbReference type="Google" id="ProtNLM"/>
    </source>
</evidence>
<name>A0ABQ4PZK3_9PROT</name>
<sequence>MATFTLNHMNMEIKNVLPLQVPPVAPIRPGQEVTVKPAQNSVETQSENNGPRQKVFFSNSNFDKARPYDASISSNDATDAKSNEARIAMVEQVLGINKSLLIERNKNAPGFIYKSIDRKTGEITRIWPLEVMAETLADLTDAQTRPSMRGMMVDAKA</sequence>
<evidence type="ECO:0000313" key="2">
    <source>
        <dbReference type="EMBL" id="GIU68118.1"/>
    </source>
</evidence>
<dbReference type="SUPFAM" id="SSF160214">
    <property type="entry name" value="FlaG-like"/>
    <property type="match status" value="1"/>
</dbReference>
<comment type="caution">
    <text evidence="2">The sequence shown here is derived from an EMBL/GenBank/DDBJ whole genome shotgun (WGS) entry which is preliminary data.</text>
</comment>
<gene>
    <name evidence="2" type="ORF">PsB1_2272</name>
</gene>
<organism evidence="2 3">
    <name type="scientific">Candidatus Phycosocius spiralis</name>
    <dbReference type="NCBI Taxonomy" id="2815099"/>
    <lineage>
        <taxon>Bacteria</taxon>
        <taxon>Pseudomonadati</taxon>
        <taxon>Pseudomonadota</taxon>
        <taxon>Alphaproteobacteria</taxon>
        <taxon>Caulobacterales</taxon>
        <taxon>Caulobacterales incertae sedis</taxon>
        <taxon>Candidatus Phycosocius</taxon>
    </lineage>
</organism>
<dbReference type="Proteomes" id="UP001161064">
    <property type="component" value="Unassembled WGS sequence"/>
</dbReference>
<dbReference type="InterPro" id="IPR035924">
    <property type="entry name" value="FlaG-like_sf"/>
</dbReference>
<evidence type="ECO:0000256" key="1">
    <source>
        <dbReference type="SAM" id="MobiDB-lite"/>
    </source>
</evidence>
<evidence type="ECO:0000313" key="3">
    <source>
        <dbReference type="Proteomes" id="UP001161064"/>
    </source>
</evidence>
<protein>
    <recommendedName>
        <fullName evidence="4">Flagellar protein FlaG</fullName>
    </recommendedName>
</protein>
<reference evidence="2" key="1">
    <citation type="submission" date="2021-05" db="EMBL/GenBank/DDBJ databases">
        <authorList>
            <person name="Tanabe Y."/>
        </authorList>
    </citation>
    <scope>NUCLEOTIDE SEQUENCE</scope>
    <source>
        <strain evidence="2">BOTRYCO-1</strain>
    </source>
</reference>